<name>A0ABT0CNR7_9HYPH</name>
<dbReference type="PANTHER" id="PTHR42928:SF5">
    <property type="entry name" value="BLR1237 PROTEIN"/>
    <property type="match status" value="1"/>
</dbReference>
<dbReference type="PANTHER" id="PTHR42928">
    <property type="entry name" value="TRICARBOXYLATE-BINDING PROTEIN"/>
    <property type="match status" value="1"/>
</dbReference>
<dbReference type="Gene3D" id="3.40.190.150">
    <property type="entry name" value="Bordetella uptake gene, domain 1"/>
    <property type="match status" value="1"/>
</dbReference>
<dbReference type="Pfam" id="PF03401">
    <property type="entry name" value="TctC"/>
    <property type="match status" value="1"/>
</dbReference>
<dbReference type="PIRSF" id="PIRSF017082">
    <property type="entry name" value="YflP"/>
    <property type="match status" value="1"/>
</dbReference>
<evidence type="ECO:0000313" key="3">
    <source>
        <dbReference type="EMBL" id="MCJ8150250.1"/>
    </source>
</evidence>
<dbReference type="Proteomes" id="UP001201844">
    <property type="component" value="Unassembled WGS sequence"/>
</dbReference>
<sequence>MALKTYISALVGTLCLASFASPAQAEDFPCKSMQWIVPFSAGGGVDWMARVVVDELQKEHPGLTITVENRTGASGAIAAQALKAASADGCTVMSMSSSMLVAQAVIGADVGYDFETDFEPVINLASTPYFLTAWNSLGVKTLPELIAKAKEAPGTIPYPVSGQATLQAVVFAELSAAADISMIKVAYKGGGEMFADFLSGRVPLFLAFPYEVKQYIDGGDAFYLAVTSKERHPSLPDVPTVAETLPGYDIIQSYGVVAPKGVPANVVAILNNAIAKALHSETVAKKLQTETSFQVDAAGPEKFKALLKTQYVQYQAAAKMIQE</sequence>
<evidence type="ECO:0000313" key="4">
    <source>
        <dbReference type="Proteomes" id="UP001201844"/>
    </source>
</evidence>
<keyword evidence="2" id="KW-0732">Signal</keyword>
<dbReference type="InterPro" id="IPR005064">
    <property type="entry name" value="BUG"/>
</dbReference>
<proteinExistence type="inferred from homology"/>
<evidence type="ECO:0000256" key="1">
    <source>
        <dbReference type="ARBA" id="ARBA00006987"/>
    </source>
</evidence>
<comment type="similarity">
    <text evidence="1">Belongs to the UPF0065 (bug) family.</text>
</comment>
<dbReference type="RefSeq" id="WP_241601513.1">
    <property type="nucleotide sequence ID" value="NZ_JAKVIN010000005.1"/>
</dbReference>
<accession>A0ABT0CNR7</accession>
<geneLocation type="plasmid" evidence="3">
    <name>unnamed</name>
</geneLocation>
<reference evidence="3 4" key="1">
    <citation type="submission" date="2022-02" db="EMBL/GenBank/DDBJ databases">
        <title>Shinella B3.7 sp. nov., isolated from Sediment (Zhairuo Island).</title>
        <authorList>
            <person name="Chen G."/>
        </authorList>
    </citation>
    <scope>NUCLEOTIDE SEQUENCE [LARGE SCALE GENOMIC DNA]</scope>
    <source>
        <strain evidence="3 4">B3.7</strain>
        <plasmid evidence="3">unnamed</plasmid>
    </source>
</reference>
<feature type="signal peptide" evidence="2">
    <location>
        <begin position="1"/>
        <end position="25"/>
    </location>
</feature>
<evidence type="ECO:0000256" key="2">
    <source>
        <dbReference type="SAM" id="SignalP"/>
    </source>
</evidence>
<dbReference type="CDD" id="cd07012">
    <property type="entry name" value="PBP2_Bug_TTT"/>
    <property type="match status" value="1"/>
</dbReference>
<dbReference type="InterPro" id="IPR042100">
    <property type="entry name" value="Bug_dom1"/>
</dbReference>
<feature type="chain" id="PRO_5046073703" evidence="2">
    <location>
        <begin position="26"/>
        <end position="323"/>
    </location>
</feature>
<comment type="caution">
    <text evidence="3">The sequence shown here is derived from an EMBL/GenBank/DDBJ whole genome shotgun (WGS) entry which is preliminary data.</text>
</comment>
<organism evidence="3 4">
    <name type="scientific">Shinella sedimenti</name>
    <dbReference type="NCBI Taxonomy" id="2919913"/>
    <lineage>
        <taxon>Bacteria</taxon>
        <taxon>Pseudomonadati</taxon>
        <taxon>Pseudomonadota</taxon>
        <taxon>Alphaproteobacteria</taxon>
        <taxon>Hyphomicrobiales</taxon>
        <taxon>Rhizobiaceae</taxon>
        <taxon>Shinella</taxon>
    </lineage>
</organism>
<keyword evidence="4" id="KW-1185">Reference proteome</keyword>
<protein>
    <submittedName>
        <fullName evidence="3">Tripartite tricarboxylate transporter substrate binding protein</fullName>
    </submittedName>
</protein>
<dbReference type="EMBL" id="JAKVIN010000005">
    <property type="protein sequence ID" value="MCJ8150250.1"/>
    <property type="molecule type" value="Genomic_DNA"/>
</dbReference>
<dbReference type="SUPFAM" id="SSF53850">
    <property type="entry name" value="Periplasmic binding protein-like II"/>
    <property type="match status" value="1"/>
</dbReference>
<dbReference type="Gene3D" id="3.40.190.10">
    <property type="entry name" value="Periplasmic binding protein-like II"/>
    <property type="match status" value="1"/>
</dbReference>
<keyword evidence="3" id="KW-0614">Plasmid</keyword>
<gene>
    <name evidence="3" type="ORF">MKI86_13955</name>
</gene>